<evidence type="ECO:0008006" key="3">
    <source>
        <dbReference type="Google" id="ProtNLM"/>
    </source>
</evidence>
<organism evidence="1 2">
    <name type="scientific">Terrimicrobium sacchariphilum</name>
    <dbReference type="NCBI Taxonomy" id="690879"/>
    <lineage>
        <taxon>Bacteria</taxon>
        <taxon>Pseudomonadati</taxon>
        <taxon>Verrucomicrobiota</taxon>
        <taxon>Terrimicrobiia</taxon>
        <taxon>Terrimicrobiales</taxon>
        <taxon>Terrimicrobiaceae</taxon>
        <taxon>Terrimicrobium</taxon>
    </lineage>
</organism>
<dbReference type="RefSeq" id="WP_075081095.1">
    <property type="nucleotide sequence ID" value="NZ_BDCO01000003.1"/>
</dbReference>
<comment type="caution">
    <text evidence="1">The sequence shown here is derived from an EMBL/GenBank/DDBJ whole genome shotgun (WGS) entry which is preliminary data.</text>
</comment>
<dbReference type="InParanoid" id="A0A146GFN6"/>
<dbReference type="OrthoDB" id="9255830at2"/>
<evidence type="ECO:0000313" key="2">
    <source>
        <dbReference type="Proteomes" id="UP000076023"/>
    </source>
</evidence>
<dbReference type="STRING" id="690879.TSACC_3331"/>
<dbReference type="EMBL" id="BDCO01000003">
    <property type="protein sequence ID" value="GAT35266.1"/>
    <property type="molecule type" value="Genomic_DNA"/>
</dbReference>
<reference evidence="2" key="1">
    <citation type="journal article" date="2017" name="Genome Announc.">
        <title>Draft Genome Sequence of Terrimicrobium sacchariphilum NM-5T, a Facultative Anaerobic Soil Bacterium of the Class Spartobacteria.</title>
        <authorList>
            <person name="Qiu Y.L."/>
            <person name="Tourlousse D.M."/>
            <person name="Matsuura N."/>
            <person name="Ohashi A."/>
            <person name="Sekiguchi Y."/>
        </authorList>
    </citation>
    <scope>NUCLEOTIDE SEQUENCE [LARGE SCALE GENOMIC DNA]</scope>
    <source>
        <strain evidence="2">NM-5</strain>
    </source>
</reference>
<accession>A0A146GFN6</accession>
<keyword evidence="2" id="KW-1185">Reference proteome</keyword>
<gene>
    <name evidence="1" type="ORF">TSACC_3331</name>
</gene>
<proteinExistence type="predicted"/>
<dbReference type="Proteomes" id="UP000076023">
    <property type="component" value="Unassembled WGS sequence"/>
</dbReference>
<name>A0A146GFN6_TERSA</name>
<sequence length="372" mass="40105">MYDRLFQLVDKLPEGMKKPILREISPIREVFLEQRPARLMLVGSVGKSVPEFLHTACGVTVETGEMSGGWRSYKLSGRSGRGEAQILDARFDAPDDVVAAAIAHAAPDVLIYLRENLEPEAIWTKAIARVAQSGAETPIVGIAYGGEPARARLQALFASDRQFSMRRSVVCMPDEEEWGVGEAICAVLPNAARLEFARIAGAKKAQAEIAGSLLKSFTTVCGVIGLQPIPLADMPVLTTLQTLMVGLVVYVSGKPVNVRLVTEFLGALGLNIGAGILFRESARAIIKIVPLWGNAVSGFVAGAGTYAVGRAAISYFIEESPIAETQKLFHRLLPGWDAFKRRRLPSLKTAQTMEAEQIEAKAPPVGENPGNK</sequence>
<evidence type="ECO:0000313" key="1">
    <source>
        <dbReference type="EMBL" id="GAT35266.1"/>
    </source>
</evidence>
<dbReference type="AlphaFoldDB" id="A0A146GFN6"/>
<protein>
    <recommendedName>
        <fullName evidence="3">DUF697 domain-containing protein</fullName>
    </recommendedName>
</protein>